<dbReference type="AlphaFoldDB" id="A0A2S2Q120"/>
<reference evidence="2" key="1">
    <citation type="submission" date="2018-04" db="EMBL/GenBank/DDBJ databases">
        <title>Transcriptome assembly of Sipha flava.</title>
        <authorList>
            <person name="Scully E.D."/>
            <person name="Geib S.M."/>
            <person name="Palmer N.A."/>
            <person name="Koch K."/>
            <person name="Bradshaw J."/>
            <person name="Heng-Moss T."/>
            <person name="Sarath G."/>
        </authorList>
    </citation>
    <scope>NUCLEOTIDE SEQUENCE</scope>
</reference>
<sequence>MAISKTHGYYLTLSSHQIAKCRELATGTLCPETQPLRLGTTEVPCETELFIKPTSMPATCSTRYLDITRSVYHKLKYHNTWIFIIKSMDNLAISCEDRDQTINTQLTGIGAITLAETCRAYTPQMVLTPNRHLNSFNYVDFIPETELVTNLTIPNFTKKQLKKVITHIKPIIKLNDMGDYSKSLSELDLMIAEETNRNKLENKSDLHTYLFIIIVVIAITYVGVKIIKKQKNKRTLHILKCSIMVPRNSPNVEMINI</sequence>
<dbReference type="EMBL" id="GGMS01002272">
    <property type="protein sequence ID" value="MBY71475.1"/>
    <property type="molecule type" value="Transcribed_RNA"/>
</dbReference>
<keyword evidence="1" id="KW-0472">Membrane</keyword>
<evidence type="ECO:0008006" key="3">
    <source>
        <dbReference type="Google" id="ProtNLM"/>
    </source>
</evidence>
<keyword evidence="1" id="KW-1133">Transmembrane helix</keyword>
<evidence type="ECO:0000313" key="2">
    <source>
        <dbReference type="EMBL" id="MBY71475.1"/>
    </source>
</evidence>
<feature type="transmembrane region" description="Helical" evidence="1">
    <location>
        <begin position="206"/>
        <end position="224"/>
    </location>
</feature>
<dbReference type="Pfam" id="PF12259">
    <property type="entry name" value="Baculo_F"/>
    <property type="match status" value="1"/>
</dbReference>
<name>A0A2S2Q120_9HEMI</name>
<accession>A0A2S2Q120</accession>
<evidence type="ECO:0000256" key="1">
    <source>
        <dbReference type="SAM" id="Phobius"/>
    </source>
</evidence>
<organism evidence="2">
    <name type="scientific">Sipha flava</name>
    <name type="common">yellow sugarcane aphid</name>
    <dbReference type="NCBI Taxonomy" id="143950"/>
    <lineage>
        <taxon>Eukaryota</taxon>
        <taxon>Metazoa</taxon>
        <taxon>Ecdysozoa</taxon>
        <taxon>Arthropoda</taxon>
        <taxon>Hexapoda</taxon>
        <taxon>Insecta</taxon>
        <taxon>Pterygota</taxon>
        <taxon>Neoptera</taxon>
        <taxon>Paraneoptera</taxon>
        <taxon>Hemiptera</taxon>
        <taxon>Sternorrhyncha</taxon>
        <taxon>Aphidomorpha</taxon>
        <taxon>Aphidoidea</taxon>
        <taxon>Aphididae</taxon>
        <taxon>Sipha</taxon>
    </lineage>
</organism>
<proteinExistence type="predicted"/>
<protein>
    <recommendedName>
        <fullName evidence="3">Envelope fusion protein</fullName>
    </recommendedName>
</protein>
<dbReference type="InterPro" id="IPR022048">
    <property type="entry name" value="Envelope_fusion-like"/>
</dbReference>
<dbReference type="OrthoDB" id="6626705at2759"/>
<gene>
    <name evidence="2" type="ORF">g.172418</name>
</gene>
<keyword evidence="1" id="KW-0812">Transmembrane</keyword>